<proteinExistence type="predicted"/>
<protein>
    <submittedName>
        <fullName evidence="2">Uncharacterized protein</fullName>
    </submittedName>
</protein>
<dbReference type="AlphaFoldDB" id="A0A1V1P293"/>
<keyword evidence="1" id="KW-0812">Transmembrane</keyword>
<organism evidence="2 3">
    <name type="scientific">Candidatus Magnetoglobus multicellularis str. Araruama</name>
    <dbReference type="NCBI Taxonomy" id="890399"/>
    <lineage>
        <taxon>Bacteria</taxon>
        <taxon>Pseudomonadati</taxon>
        <taxon>Thermodesulfobacteriota</taxon>
        <taxon>Desulfobacteria</taxon>
        <taxon>Desulfobacterales</taxon>
        <taxon>Desulfobacteraceae</taxon>
        <taxon>Candidatus Magnetoglobus</taxon>
    </lineage>
</organism>
<sequence length="143" mass="16595">MKDAKKRNIMRINYISIIVLILLFNINPFKNCWAEECLPDSPPKSAIYALKQLNLQPNDIVHASKVDDWGWKFEWKAGNRFVLYLPRCVCVDYNQQSSKISGVIWKEKRGPYWTRALINKNGGKLNTPGGATVYWSECMKKKQ</sequence>
<gene>
    <name evidence="2" type="ORF">OMM_10032</name>
</gene>
<keyword evidence="1" id="KW-0472">Membrane</keyword>
<keyword evidence="1" id="KW-1133">Transmembrane helix</keyword>
<evidence type="ECO:0000313" key="3">
    <source>
        <dbReference type="Proteomes" id="UP000189670"/>
    </source>
</evidence>
<evidence type="ECO:0000313" key="2">
    <source>
        <dbReference type="EMBL" id="ETR68940.1"/>
    </source>
</evidence>
<dbReference type="EMBL" id="ATBP01000791">
    <property type="protein sequence ID" value="ETR68940.1"/>
    <property type="molecule type" value="Genomic_DNA"/>
</dbReference>
<dbReference type="Proteomes" id="UP000189670">
    <property type="component" value="Unassembled WGS sequence"/>
</dbReference>
<comment type="caution">
    <text evidence="2">The sequence shown here is derived from an EMBL/GenBank/DDBJ whole genome shotgun (WGS) entry which is preliminary data.</text>
</comment>
<evidence type="ECO:0000256" key="1">
    <source>
        <dbReference type="SAM" id="Phobius"/>
    </source>
</evidence>
<name>A0A1V1P293_9BACT</name>
<accession>A0A1V1P293</accession>
<reference evidence="3" key="1">
    <citation type="submission" date="2012-11" db="EMBL/GenBank/DDBJ databases">
        <authorList>
            <person name="Lucero-Rivera Y.E."/>
            <person name="Tovar-Ramirez D."/>
        </authorList>
    </citation>
    <scope>NUCLEOTIDE SEQUENCE [LARGE SCALE GENOMIC DNA]</scope>
    <source>
        <strain evidence="3">Araruama</strain>
    </source>
</reference>
<feature type="transmembrane region" description="Helical" evidence="1">
    <location>
        <begin position="12"/>
        <end position="29"/>
    </location>
</feature>